<gene>
    <name evidence="1" type="ORF">CRV2_00000286</name>
</gene>
<keyword evidence="2" id="KW-1185">Reference proteome</keyword>
<comment type="caution">
    <text evidence="1">The sequence shown here is derived from an EMBL/GenBank/DDBJ whole genome shotgun (WGS) entry which is preliminary data.</text>
</comment>
<dbReference type="Proteomes" id="UP000836387">
    <property type="component" value="Unassembled WGS sequence"/>
</dbReference>
<sequence length="126" mass="13923">MPRRKVRIFPSPSNDYHRLHHLGSTEPFEQPPGQLVPAQSNRVLAQGTLLAIDEPRNPGEDMLGYIGDGAALPVVAALDQLVEILLLGQERVDRAPHHHPHGPHPQLIPKGGTLIQHQVKGHRVRL</sequence>
<proteinExistence type="predicted"/>
<protein>
    <submittedName>
        <fullName evidence="1">Uncharacterized protein</fullName>
    </submittedName>
</protein>
<name>A0ACA9TRA6_BIOOC</name>
<organism evidence="1 2">
    <name type="scientific">Clonostachys rosea f. rosea IK726</name>
    <dbReference type="NCBI Taxonomy" id="1349383"/>
    <lineage>
        <taxon>Eukaryota</taxon>
        <taxon>Fungi</taxon>
        <taxon>Dikarya</taxon>
        <taxon>Ascomycota</taxon>
        <taxon>Pezizomycotina</taxon>
        <taxon>Sordariomycetes</taxon>
        <taxon>Hypocreomycetidae</taxon>
        <taxon>Hypocreales</taxon>
        <taxon>Bionectriaceae</taxon>
        <taxon>Clonostachys</taxon>
    </lineage>
</organism>
<evidence type="ECO:0000313" key="1">
    <source>
        <dbReference type="EMBL" id="CAG9943132.1"/>
    </source>
</evidence>
<evidence type="ECO:0000313" key="2">
    <source>
        <dbReference type="Proteomes" id="UP000836387"/>
    </source>
</evidence>
<accession>A0ACA9TRA6</accession>
<dbReference type="EMBL" id="CADEHS020000007">
    <property type="protein sequence ID" value="CAG9943132.1"/>
    <property type="molecule type" value="Genomic_DNA"/>
</dbReference>
<reference evidence="1" key="1">
    <citation type="submission" date="2020-04" db="EMBL/GenBank/DDBJ databases">
        <authorList>
            <person name="Broberg M."/>
        </authorList>
    </citation>
    <scope>NUCLEOTIDE SEQUENCE</scope>
</reference>
<reference evidence="1" key="2">
    <citation type="submission" date="2021-10" db="EMBL/GenBank/DDBJ databases">
        <authorList>
            <person name="Piombo E."/>
        </authorList>
    </citation>
    <scope>NUCLEOTIDE SEQUENCE</scope>
</reference>